<comment type="pathway">
    <text evidence="1">Amino-acid degradation; L-alanine degradation via dehydrogenase pathway; NH(3) and pyruvate from L-alanine: step 1/1.</text>
</comment>
<evidence type="ECO:0000256" key="7">
    <source>
        <dbReference type="PIRSR" id="PIRSR000183-1"/>
    </source>
</evidence>
<evidence type="ECO:0000256" key="3">
    <source>
        <dbReference type="ARBA" id="ARBA00012897"/>
    </source>
</evidence>
<comment type="caution">
    <text evidence="12">The sequence shown here is derived from an EMBL/GenBank/DDBJ whole genome shotgun (WGS) entry which is preliminary data.</text>
</comment>
<evidence type="ECO:0000256" key="5">
    <source>
        <dbReference type="ARBA" id="ARBA00023027"/>
    </source>
</evidence>
<dbReference type="InterPro" id="IPR008141">
    <property type="entry name" value="Ala_DH"/>
</dbReference>
<feature type="domain" description="Alanine dehydrogenase/pyridine nucleotide transhydrogenase NAD(H)-binding" evidence="10">
    <location>
        <begin position="160"/>
        <end position="308"/>
    </location>
</feature>
<evidence type="ECO:0000259" key="11">
    <source>
        <dbReference type="SMART" id="SM01003"/>
    </source>
</evidence>
<dbReference type="Pfam" id="PF01262">
    <property type="entry name" value="AlaDh_PNT_C"/>
    <property type="match status" value="1"/>
</dbReference>
<accession>C9LBA1</accession>
<feature type="active site" description="Proton donor/acceptor" evidence="7">
    <location>
        <position position="281"/>
    </location>
</feature>
<dbReference type="CDD" id="cd05305">
    <property type="entry name" value="L-AlaDH"/>
    <property type="match status" value="1"/>
</dbReference>
<name>C9LBA1_BLAHA</name>
<dbReference type="STRING" id="537007.BLAHAN_06709"/>
<dbReference type="PROSITE" id="PS00837">
    <property type="entry name" value="ALADH_PNT_2"/>
    <property type="match status" value="1"/>
</dbReference>
<dbReference type="EC" id="1.4.1.1" evidence="3 6"/>
<keyword evidence="9" id="KW-0547">Nucleotide-binding</keyword>
<dbReference type="GO" id="GO:0005886">
    <property type="term" value="C:plasma membrane"/>
    <property type="evidence" value="ECO:0007669"/>
    <property type="project" value="TreeGrafter"/>
</dbReference>
<dbReference type="InterPro" id="IPR007698">
    <property type="entry name" value="AlaDH/PNT_NAD(H)-bd"/>
</dbReference>
<dbReference type="GO" id="GO:0000286">
    <property type="term" value="F:alanine dehydrogenase activity"/>
    <property type="evidence" value="ECO:0007669"/>
    <property type="project" value="UniProtKB-UniRule"/>
</dbReference>
<dbReference type="Pfam" id="PF05222">
    <property type="entry name" value="AlaDh_PNT_N"/>
    <property type="match status" value="1"/>
</dbReference>
<sequence>MKIFYWEVFSVMKIGCVKEIKNNEFRVGITPDNVKSYTNAGHVVYIEKGAGEGSCFTDEEYKEAGAVLIDTAKEVWDTCEMMIKVKEPLEEEYKYFHKDLILYTYLHLAADRPLTDAMLKAGVKGVAYETLIERNRSIPLLAPMSQIAGRLSVQEGAKYLEKPFGGKGMLLSGVPGTPKAKVVILGAGNVGTNACKIAVGMGADVTIFDISLERLAYLDDIFGARIQTMYSTDAAIEKAVKDADLVIGCVLIPGKAAPKVMKKAYLKEMQPGSVIVDVAVDQGGCCETTKVTYHDNPTFVVDGVVHYCVGNMPGAVPRTSTIALTNATLKYGLQIAGKGLEQACKENDVIYSGINTYDGKLTCKNVADSFNVEHTEIKELF</sequence>
<feature type="active site" description="Proton donor/acceptor" evidence="7">
    <location>
        <position position="107"/>
    </location>
</feature>
<dbReference type="PANTHER" id="PTHR42795">
    <property type="entry name" value="ALANINE DEHYDROGENASE"/>
    <property type="match status" value="1"/>
</dbReference>
<feature type="binding site" evidence="9">
    <location>
        <begin position="278"/>
        <end position="281"/>
    </location>
    <ligand>
        <name>NAD(+)</name>
        <dbReference type="ChEBI" id="CHEBI:57540"/>
    </ligand>
</feature>
<feature type="binding site" evidence="9">
    <location>
        <position position="231"/>
    </location>
    <ligand>
        <name>NAD(+)</name>
        <dbReference type="ChEBI" id="CHEBI:57540"/>
    </ligand>
</feature>
<evidence type="ECO:0000256" key="6">
    <source>
        <dbReference type="PIRNR" id="PIRNR000183"/>
    </source>
</evidence>
<feature type="domain" description="Alanine dehydrogenase/pyridine nucleotide transhydrogenase N-terminal" evidence="11">
    <location>
        <begin position="15"/>
        <end position="148"/>
    </location>
</feature>
<feature type="binding site" evidence="8">
    <location>
        <position position="86"/>
    </location>
    <ligand>
        <name>substrate</name>
    </ligand>
</feature>
<evidence type="ECO:0000313" key="13">
    <source>
        <dbReference type="Proteomes" id="UP000003755"/>
    </source>
</evidence>
<feature type="binding site" evidence="9">
    <location>
        <position position="209"/>
    </location>
    <ligand>
        <name>NAD(+)</name>
        <dbReference type="ChEBI" id="CHEBI:57540"/>
    </ligand>
</feature>
<evidence type="ECO:0000256" key="8">
    <source>
        <dbReference type="PIRSR" id="PIRSR000183-2"/>
    </source>
</evidence>
<dbReference type="Proteomes" id="UP000003755">
    <property type="component" value="Unassembled WGS sequence"/>
</dbReference>
<feature type="binding site" evidence="9">
    <location>
        <begin position="250"/>
        <end position="251"/>
    </location>
    <ligand>
        <name>NAD(+)</name>
        <dbReference type="ChEBI" id="CHEBI:57540"/>
    </ligand>
</feature>
<dbReference type="SUPFAM" id="SSF51735">
    <property type="entry name" value="NAD(P)-binding Rossmann-fold domains"/>
    <property type="match status" value="1"/>
</dbReference>
<dbReference type="PIRSF" id="PIRSF000183">
    <property type="entry name" value="Alanine_dh"/>
    <property type="match status" value="1"/>
</dbReference>
<protein>
    <recommendedName>
        <fullName evidence="3 6">Alanine dehydrogenase</fullName>
        <ecNumber evidence="3 6">1.4.1.1</ecNumber>
    </recommendedName>
</protein>
<dbReference type="EMBL" id="ABYU02000042">
    <property type="protein sequence ID" value="EEX20736.1"/>
    <property type="molecule type" value="Genomic_DNA"/>
</dbReference>
<keyword evidence="4 6" id="KW-0560">Oxidoreductase</keyword>
<feature type="binding site" evidence="9">
    <location>
        <begin position="309"/>
        <end position="312"/>
    </location>
    <ligand>
        <name>NAD(+)</name>
        <dbReference type="ChEBI" id="CHEBI:57540"/>
    </ligand>
</feature>
<dbReference type="HOGENOM" id="CLU_003376_3_0_9"/>
<evidence type="ECO:0000256" key="2">
    <source>
        <dbReference type="ARBA" id="ARBA00005689"/>
    </source>
</evidence>
<dbReference type="eggNOG" id="COG0686">
    <property type="taxonomic scope" value="Bacteria"/>
</dbReference>
<proteinExistence type="inferred from homology"/>
<keyword evidence="5 6" id="KW-0520">NAD</keyword>
<evidence type="ECO:0000313" key="12">
    <source>
        <dbReference type="EMBL" id="EEX20736.1"/>
    </source>
</evidence>
<keyword evidence="13" id="KW-1185">Reference proteome</keyword>
<dbReference type="NCBIfam" id="TIGR00518">
    <property type="entry name" value="alaDH"/>
    <property type="match status" value="1"/>
</dbReference>
<dbReference type="Gene3D" id="3.40.50.720">
    <property type="entry name" value="NAD(P)-binding Rossmann-like Domain"/>
    <property type="match status" value="2"/>
</dbReference>
<reference evidence="12" key="1">
    <citation type="submission" date="2009-09" db="EMBL/GenBank/DDBJ databases">
        <authorList>
            <person name="Weinstock G."/>
            <person name="Sodergren E."/>
            <person name="Clifton S."/>
            <person name="Fulton L."/>
            <person name="Fulton B."/>
            <person name="Courtney L."/>
            <person name="Fronick C."/>
            <person name="Harrison M."/>
            <person name="Strong C."/>
            <person name="Farmer C."/>
            <person name="Delahaunty K."/>
            <person name="Markovic C."/>
            <person name="Hall O."/>
            <person name="Minx P."/>
            <person name="Tomlinson C."/>
            <person name="Mitreva M."/>
            <person name="Nelson J."/>
            <person name="Hou S."/>
            <person name="Wollam A."/>
            <person name="Pepin K.H."/>
            <person name="Johnson M."/>
            <person name="Bhonagiri V."/>
            <person name="Nash W.E."/>
            <person name="Warren W."/>
            <person name="Chinwalla A."/>
            <person name="Mardis E.R."/>
            <person name="Wilson R.K."/>
        </authorList>
    </citation>
    <scope>NUCLEOTIDE SEQUENCE [LARGE SCALE GENOMIC DNA]</scope>
    <source>
        <strain evidence="12">DSM 20583</strain>
    </source>
</reference>
<dbReference type="SMART" id="SM01003">
    <property type="entry name" value="AlaDh_PNT_N"/>
    <property type="match status" value="1"/>
</dbReference>
<dbReference type="SUPFAM" id="SSF52283">
    <property type="entry name" value="Formate/glycerate dehydrogenase catalytic domain-like"/>
    <property type="match status" value="1"/>
</dbReference>
<feature type="binding site" evidence="9">
    <location>
        <position position="214"/>
    </location>
    <ligand>
        <name>NAD(+)</name>
        <dbReference type="ChEBI" id="CHEBI:57540"/>
    </ligand>
</feature>
<dbReference type="UniPathway" id="UPA00527">
    <property type="reaction ID" value="UER00585"/>
</dbReference>
<dbReference type="GO" id="GO:0000166">
    <property type="term" value="F:nucleotide binding"/>
    <property type="evidence" value="ECO:0007669"/>
    <property type="project" value="UniProtKB-KW"/>
</dbReference>
<evidence type="ECO:0000256" key="9">
    <source>
        <dbReference type="PIRSR" id="PIRSR000183-3"/>
    </source>
</evidence>
<dbReference type="GO" id="GO:0042853">
    <property type="term" value="P:L-alanine catabolic process"/>
    <property type="evidence" value="ECO:0007669"/>
    <property type="project" value="UniProtKB-UniPathway"/>
</dbReference>
<dbReference type="InterPro" id="IPR036291">
    <property type="entry name" value="NAD(P)-bd_dom_sf"/>
</dbReference>
<dbReference type="InterPro" id="IPR007886">
    <property type="entry name" value="AlaDH/PNT_N"/>
</dbReference>
<dbReference type="PANTHER" id="PTHR42795:SF1">
    <property type="entry name" value="ALANINE DEHYDROGENASE"/>
    <property type="match status" value="1"/>
</dbReference>
<feature type="binding site" evidence="9">
    <location>
        <position position="145"/>
    </location>
    <ligand>
        <name>NAD(+)</name>
        <dbReference type="ChEBI" id="CHEBI:57540"/>
    </ligand>
</feature>
<evidence type="ECO:0000256" key="4">
    <source>
        <dbReference type="ARBA" id="ARBA00023002"/>
    </source>
</evidence>
<dbReference type="InterPro" id="IPR008143">
    <property type="entry name" value="Ala_DH/PNT_CS2"/>
</dbReference>
<organism evidence="12 13">
    <name type="scientific">Blautia hansenii DSM 20583</name>
    <dbReference type="NCBI Taxonomy" id="537007"/>
    <lineage>
        <taxon>Bacteria</taxon>
        <taxon>Bacillati</taxon>
        <taxon>Bacillota</taxon>
        <taxon>Clostridia</taxon>
        <taxon>Lachnospirales</taxon>
        <taxon>Lachnospiraceae</taxon>
        <taxon>Blautia</taxon>
    </lineage>
</organism>
<dbReference type="FunFam" id="3.40.50.720:FF:000049">
    <property type="entry name" value="Alanine dehydrogenase"/>
    <property type="match status" value="1"/>
</dbReference>
<comment type="similarity">
    <text evidence="2 6">Belongs to the AlaDH/PNT family.</text>
</comment>
<evidence type="ECO:0000256" key="1">
    <source>
        <dbReference type="ARBA" id="ARBA00005206"/>
    </source>
</evidence>
<evidence type="ECO:0000259" key="10">
    <source>
        <dbReference type="SMART" id="SM01002"/>
    </source>
</evidence>
<gene>
    <name evidence="12" type="primary">ald</name>
    <name evidence="12" type="ORF">BLAHAN_06709</name>
</gene>
<dbReference type="AlphaFoldDB" id="C9LBA1"/>
<dbReference type="SMART" id="SM01002">
    <property type="entry name" value="AlaDh_PNT_C"/>
    <property type="match status" value="1"/>
</dbReference>
<feature type="binding site" evidence="8">
    <location>
        <position position="26"/>
    </location>
    <ligand>
        <name>substrate</name>
    </ligand>
</feature>
<comment type="catalytic activity">
    <reaction evidence="6">
        <text>L-alanine + NAD(+) + H2O = pyruvate + NH4(+) + NADH + H(+)</text>
        <dbReference type="Rhea" id="RHEA:18405"/>
        <dbReference type="ChEBI" id="CHEBI:15361"/>
        <dbReference type="ChEBI" id="CHEBI:15377"/>
        <dbReference type="ChEBI" id="CHEBI:15378"/>
        <dbReference type="ChEBI" id="CHEBI:28938"/>
        <dbReference type="ChEBI" id="CHEBI:57540"/>
        <dbReference type="ChEBI" id="CHEBI:57945"/>
        <dbReference type="ChEBI" id="CHEBI:57972"/>
        <dbReference type="EC" id="1.4.1.1"/>
    </reaction>
</comment>